<dbReference type="FunFam" id="3.40.630.30:FF:000047">
    <property type="entry name" value="Acetyltransferase, GNAT family"/>
    <property type="match status" value="1"/>
</dbReference>
<dbReference type="PROSITE" id="PS51186">
    <property type="entry name" value="GNAT"/>
    <property type="match status" value="1"/>
</dbReference>
<dbReference type="SUPFAM" id="SSF55729">
    <property type="entry name" value="Acyl-CoA N-acyltransferases (Nat)"/>
    <property type="match status" value="1"/>
</dbReference>
<dbReference type="InterPro" id="IPR016181">
    <property type="entry name" value="Acyl_CoA_acyltransferase"/>
</dbReference>
<name>A0A1G4JR33_9SACH</name>
<evidence type="ECO:0000313" key="2">
    <source>
        <dbReference type="EMBL" id="SCU93088.1"/>
    </source>
</evidence>
<dbReference type="Gene3D" id="3.40.630.30">
    <property type="match status" value="1"/>
</dbReference>
<proteinExistence type="predicted"/>
<gene>
    <name evidence="2" type="ORF">LADA_0G01266G</name>
</gene>
<organism evidence="2 3">
    <name type="scientific">Lachancea dasiensis</name>
    <dbReference type="NCBI Taxonomy" id="1072105"/>
    <lineage>
        <taxon>Eukaryota</taxon>
        <taxon>Fungi</taxon>
        <taxon>Dikarya</taxon>
        <taxon>Ascomycota</taxon>
        <taxon>Saccharomycotina</taxon>
        <taxon>Saccharomycetes</taxon>
        <taxon>Saccharomycetales</taxon>
        <taxon>Saccharomycetaceae</taxon>
        <taxon>Lachancea</taxon>
    </lineage>
</organism>
<dbReference type="PANTHER" id="PTHR43441">
    <property type="entry name" value="RIBOSOMAL-PROTEIN-SERINE ACETYLTRANSFERASE"/>
    <property type="match status" value="1"/>
</dbReference>
<evidence type="ECO:0000259" key="1">
    <source>
        <dbReference type="PROSITE" id="PS51186"/>
    </source>
</evidence>
<reference evidence="3" key="1">
    <citation type="submission" date="2016-03" db="EMBL/GenBank/DDBJ databases">
        <authorList>
            <person name="Devillers H."/>
        </authorList>
    </citation>
    <scope>NUCLEOTIDE SEQUENCE [LARGE SCALE GENOMIC DNA]</scope>
</reference>
<dbReference type="InterPro" id="IPR051908">
    <property type="entry name" value="Ribosomal_N-acetyltransferase"/>
</dbReference>
<keyword evidence="3" id="KW-1185">Reference proteome</keyword>
<dbReference type="AlphaFoldDB" id="A0A1G4JR33"/>
<evidence type="ECO:0000313" key="3">
    <source>
        <dbReference type="Proteomes" id="UP000190274"/>
    </source>
</evidence>
<dbReference type="OrthoDB" id="41238at2759"/>
<dbReference type="GO" id="GO:1990189">
    <property type="term" value="F:protein N-terminal-serine acetyltransferase activity"/>
    <property type="evidence" value="ECO:0007669"/>
    <property type="project" value="TreeGrafter"/>
</dbReference>
<sequence>MVTVNSYGQVIGDALPDWQGCTFPDGKILKGKFCRLEPLDIEKHGRNLFESFAQMGDDRLWTYLPLGPFKNYEEFENYYLKLLQDKGTVHFAVLNPVTNFPIGAIALKRIDAKYGTTELGFVVFSPALQRTPMASECHFLLMRYVFQDLGFRRLEWKCDRLNEPSIKCAQRLGFQFEGTFRNAEAYKGRSIDTNWLSITDYEWPVIHRSFEAWLHDANFVDGKQQKRLVDIRMAIAAGGAERN</sequence>
<dbReference type="Proteomes" id="UP000190274">
    <property type="component" value="Chromosome G"/>
</dbReference>
<dbReference type="PANTHER" id="PTHR43441:SF2">
    <property type="entry name" value="FAMILY ACETYLTRANSFERASE, PUTATIVE (AFU_ORTHOLOGUE AFUA_7G00850)-RELATED"/>
    <property type="match status" value="1"/>
</dbReference>
<dbReference type="EMBL" id="LT598457">
    <property type="protein sequence ID" value="SCU93088.1"/>
    <property type="molecule type" value="Genomic_DNA"/>
</dbReference>
<feature type="domain" description="N-acetyltransferase" evidence="1">
    <location>
        <begin position="39"/>
        <end position="192"/>
    </location>
</feature>
<dbReference type="InterPro" id="IPR000182">
    <property type="entry name" value="GNAT_dom"/>
</dbReference>
<dbReference type="GO" id="GO:0008999">
    <property type="term" value="F:protein-N-terminal-alanine acetyltransferase activity"/>
    <property type="evidence" value="ECO:0007669"/>
    <property type="project" value="TreeGrafter"/>
</dbReference>
<dbReference type="Pfam" id="PF13302">
    <property type="entry name" value="Acetyltransf_3"/>
    <property type="match status" value="1"/>
</dbReference>
<protein>
    <submittedName>
        <fullName evidence="2">LADA_0G01266g1_1</fullName>
    </submittedName>
</protein>
<accession>A0A1G4JR33</accession>